<feature type="domain" description="OmpR/PhoB-type" evidence="7">
    <location>
        <begin position="127"/>
        <end position="226"/>
    </location>
</feature>
<dbReference type="InterPro" id="IPR036388">
    <property type="entry name" value="WH-like_DNA-bd_sf"/>
</dbReference>
<protein>
    <submittedName>
        <fullName evidence="8">Sensory transduction protein regX3</fullName>
    </submittedName>
</protein>
<evidence type="ECO:0000256" key="5">
    <source>
        <dbReference type="PROSITE-ProRule" id="PRU01091"/>
    </source>
</evidence>
<organism evidence="8 9">
    <name type="scientific">Burkholderia pseudomultivorans</name>
    <dbReference type="NCBI Taxonomy" id="1207504"/>
    <lineage>
        <taxon>Bacteria</taxon>
        <taxon>Pseudomonadati</taxon>
        <taxon>Pseudomonadota</taxon>
        <taxon>Betaproteobacteria</taxon>
        <taxon>Burkholderiales</taxon>
        <taxon>Burkholderiaceae</taxon>
        <taxon>Burkholderia</taxon>
        <taxon>Burkholderia cepacia complex</taxon>
    </lineage>
</organism>
<evidence type="ECO:0000259" key="6">
    <source>
        <dbReference type="PROSITE" id="PS50110"/>
    </source>
</evidence>
<dbReference type="Gene3D" id="1.10.10.10">
    <property type="entry name" value="Winged helix-like DNA-binding domain superfamily/Winged helix DNA-binding domain"/>
    <property type="match status" value="1"/>
</dbReference>
<dbReference type="PROSITE" id="PS51755">
    <property type="entry name" value="OMPR_PHOB"/>
    <property type="match status" value="1"/>
</dbReference>
<sequence length="235" mass="26648">MRILSLDDEPAQAALVHAILSDEGHDVHSVRDGAQAIRFLETYVVDLVLLDWHVPGLSGLDVLGWIRERIGKELPVLFLSNRAREDELVAALNAGADDYMVKPIRRRELIARVNALLRRAYPDCMTVSIIKIGRYQLDMVAQTVSLNGTPIKLTPKEFSITALLFRNVGRIMPRDALIRVIWGRDTGTVSRSLDTHIYRLRNKLSIGPENGMRLRAIYTHGYRLELNDRISDENE</sequence>
<evidence type="ECO:0000313" key="8">
    <source>
        <dbReference type="EMBL" id="MDR8754421.1"/>
    </source>
</evidence>
<evidence type="ECO:0000256" key="3">
    <source>
        <dbReference type="ARBA" id="ARBA00023125"/>
    </source>
</evidence>
<keyword evidence="3 5" id="KW-0238">DNA-binding</keyword>
<comment type="caution">
    <text evidence="8">The sequence shown here is derived from an EMBL/GenBank/DDBJ whole genome shotgun (WGS) entry which is preliminary data.</text>
</comment>
<evidence type="ECO:0000256" key="4">
    <source>
        <dbReference type="PROSITE-ProRule" id="PRU00169"/>
    </source>
</evidence>
<dbReference type="PANTHER" id="PTHR48111:SF40">
    <property type="entry name" value="PHOSPHATE REGULON TRANSCRIPTIONAL REGULATORY PROTEIN PHOB"/>
    <property type="match status" value="1"/>
</dbReference>
<dbReference type="RefSeq" id="WP_175896526.1">
    <property type="nucleotide sequence ID" value="NZ_CADFDQ010000020.1"/>
</dbReference>
<dbReference type="Pfam" id="PF00486">
    <property type="entry name" value="Trans_reg_C"/>
    <property type="match status" value="1"/>
</dbReference>
<dbReference type="Gene3D" id="3.40.50.2300">
    <property type="match status" value="1"/>
</dbReference>
<dbReference type="InterPro" id="IPR011006">
    <property type="entry name" value="CheY-like_superfamily"/>
</dbReference>
<evidence type="ECO:0000259" key="7">
    <source>
        <dbReference type="PROSITE" id="PS51755"/>
    </source>
</evidence>
<feature type="DNA-binding region" description="OmpR/PhoB-type" evidence="5">
    <location>
        <begin position="127"/>
        <end position="226"/>
    </location>
</feature>
<dbReference type="SMART" id="SM00862">
    <property type="entry name" value="Trans_reg_C"/>
    <property type="match status" value="1"/>
</dbReference>
<feature type="modified residue" description="4-aspartylphosphate" evidence="4">
    <location>
        <position position="51"/>
    </location>
</feature>
<gene>
    <name evidence="8" type="primary">regX3_2</name>
    <name evidence="8" type="ORF">FEQ00_02844</name>
</gene>
<dbReference type="Proteomes" id="UP001248067">
    <property type="component" value="Unassembled WGS sequence"/>
</dbReference>
<accession>A0ABU2E3I8</accession>
<proteinExistence type="predicted"/>
<evidence type="ECO:0000256" key="1">
    <source>
        <dbReference type="ARBA" id="ARBA00022553"/>
    </source>
</evidence>
<evidence type="ECO:0000256" key="2">
    <source>
        <dbReference type="ARBA" id="ARBA00023012"/>
    </source>
</evidence>
<keyword evidence="1 4" id="KW-0597">Phosphoprotein</keyword>
<dbReference type="SUPFAM" id="SSF52172">
    <property type="entry name" value="CheY-like"/>
    <property type="match status" value="1"/>
</dbReference>
<dbReference type="InterPro" id="IPR001789">
    <property type="entry name" value="Sig_transdc_resp-reg_receiver"/>
</dbReference>
<evidence type="ECO:0000313" key="9">
    <source>
        <dbReference type="Proteomes" id="UP001248067"/>
    </source>
</evidence>
<dbReference type="Pfam" id="PF00072">
    <property type="entry name" value="Response_reg"/>
    <property type="match status" value="1"/>
</dbReference>
<name>A0ABU2E3I8_9BURK</name>
<reference evidence="8 9" key="1">
    <citation type="submission" date="2019-06" db="EMBL/GenBank/DDBJ databases">
        <title>Evolution of Burkholderia multivorans in the lungs of Cystic Fibrosis patients.</title>
        <authorList>
            <person name="Moreira L.M."/>
        </authorList>
    </citation>
    <scope>NUCLEOTIDE SEQUENCE [LARGE SCALE GENOMIC DNA]</scope>
    <source>
        <strain evidence="8 9">VC13239</strain>
    </source>
</reference>
<dbReference type="InterPro" id="IPR001867">
    <property type="entry name" value="OmpR/PhoB-type_DNA-bd"/>
</dbReference>
<dbReference type="CDD" id="cd17574">
    <property type="entry name" value="REC_OmpR"/>
    <property type="match status" value="1"/>
</dbReference>
<keyword evidence="9" id="KW-1185">Reference proteome</keyword>
<dbReference type="SMART" id="SM00448">
    <property type="entry name" value="REC"/>
    <property type="match status" value="1"/>
</dbReference>
<dbReference type="CDD" id="cd00383">
    <property type="entry name" value="trans_reg_C"/>
    <property type="match status" value="1"/>
</dbReference>
<dbReference type="EMBL" id="VJSY01000019">
    <property type="protein sequence ID" value="MDR8754421.1"/>
    <property type="molecule type" value="Genomic_DNA"/>
</dbReference>
<feature type="domain" description="Response regulatory" evidence="6">
    <location>
        <begin position="2"/>
        <end position="117"/>
    </location>
</feature>
<dbReference type="PROSITE" id="PS50110">
    <property type="entry name" value="RESPONSE_REGULATORY"/>
    <property type="match status" value="1"/>
</dbReference>
<dbReference type="InterPro" id="IPR039420">
    <property type="entry name" value="WalR-like"/>
</dbReference>
<keyword evidence="2" id="KW-0902">Two-component regulatory system</keyword>
<dbReference type="PANTHER" id="PTHR48111">
    <property type="entry name" value="REGULATOR OF RPOS"/>
    <property type="match status" value="1"/>
</dbReference>